<accession>A0AAW2Z552</accession>
<dbReference type="Proteomes" id="UP001431209">
    <property type="component" value="Unassembled WGS sequence"/>
</dbReference>
<sequence length="157" mass="17771">PTQTSPVQVDKVILQDNSSPLLAPTETETHTEPTPTVGFQFPLTKDNMLLKGCSLRNTQWIYGITIYTGHDTKLMKNMKPRKTKDGYIESRLNYFLGALIVLHQGLCVLFTVLSSVTQYQSISSTWYLNPATNNTVDFKWVVLSYLTNFILLNLLIP</sequence>
<feature type="transmembrane region" description="Helical" evidence="1">
    <location>
        <begin position="92"/>
        <end position="118"/>
    </location>
</feature>
<feature type="transmembrane region" description="Helical" evidence="1">
    <location>
        <begin position="138"/>
        <end position="156"/>
    </location>
</feature>
<dbReference type="GO" id="GO:0005886">
    <property type="term" value="C:plasma membrane"/>
    <property type="evidence" value="ECO:0007669"/>
    <property type="project" value="TreeGrafter"/>
</dbReference>
<keyword evidence="1" id="KW-1133">Transmembrane helix</keyword>
<dbReference type="GO" id="GO:0045332">
    <property type="term" value="P:phospholipid translocation"/>
    <property type="evidence" value="ECO:0007669"/>
    <property type="project" value="TreeGrafter"/>
</dbReference>
<evidence type="ECO:0000256" key="1">
    <source>
        <dbReference type="SAM" id="Phobius"/>
    </source>
</evidence>
<dbReference type="EMBL" id="JAOPGA020001037">
    <property type="protein sequence ID" value="KAL0484377.1"/>
    <property type="molecule type" value="Genomic_DNA"/>
</dbReference>
<comment type="caution">
    <text evidence="2">The sequence shown here is derived from an EMBL/GenBank/DDBJ whole genome shotgun (WGS) entry which is preliminary data.</text>
</comment>
<evidence type="ECO:0000313" key="3">
    <source>
        <dbReference type="Proteomes" id="UP001431209"/>
    </source>
</evidence>
<keyword evidence="1" id="KW-0812">Transmembrane</keyword>
<reference evidence="2 3" key="1">
    <citation type="submission" date="2024-03" db="EMBL/GenBank/DDBJ databases">
        <title>The Acrasis kona genome and developmental transcriptomes reveal deep origins of eukaryotic multicellular pathways.</title>
        <authorList>
            <person name="Sheikh S."/>
            <person name="Fu C.-J."/>
            <person name="Brown M.W."/>
            <person name="Baldauf S.L."/>
        </authorList>
    </citation>
    <scope>NUCLEOTIDE SEQUENCE [LARGE SCALE GENOMIC DNA]</scope>
    <source>
        <strain evidence="2 3">ATCC MYA-3509</strain>
    </source>
</reference>
<dbReference type="GO" id="GO:0140326">
    <property type="term" value="F:ATPase-coupled intramembrane lipid transporter activity"/>
    <property type="evidence" value="ECO:0007669"/>
    <property type="project" value="TreeGrafter"/>
</dbReference>
<gene>
    <name evidence="2" type="ORF">AKO1_005038</name>
</gene>
<keyword evidence="3" id="KW-1185">Reference proteome</keyword>
<evidence type="ECO:0000313" key="2">
    <source>
        <dbReference type="EMBL" id="KAL0484377.1"/>
    </source>
</evidence>
<organism evidence="2 3">
    <name type="scientific">Acrasis kona</name>
    <dbReference type="NCBI Taxonomy" id="1008807"/>
    <lineage>
        <taxon>Eukaryota</taxon>
        <taxon>Discoba</taxon>
        <taxon>Heterolobosea</taxon>
        <taxon>Tetramitia</taxon>
        <taxon>Eutetramitia</taxon>
        <taxon>Acrasidae</taxon>
        <taxon>Acrasis</taxon>
    </lineage>
</organism>
<proteinExistence type="predicted"/>
<keyword evidence="1" id="KW-0472">Membrane</keyword>
<name>A0AAW2Z552_9EUKA</name>
<dbReference type="PANTHER" id="PTHR24092">
    <property type="entry name" value="PROBABLE PHOSPHOLIPID-TRANSPORTING ATPASE"/>
    <property type="match status" value="1"/>
</dbReference>
<feature type="non-terminal residue" evidence="2">
    <location>
        <position position="1"/>
    </location>
</feature>
<feature type="non-terminal residue" evidence="2">
    <location>
        <position position="157"/>
    </location>
</feature>
<dbReference type="AlphaFoldDB" id="A0AAW2Z552"/>
<protein>
    <submittedName>
        <fullName evidence="2">ATP8A1</fullName>
    </submittedName>
</protein>